<evidence type="ECO:0000256" key="5">
    <source>
        <dbReference type="ARBA" id="ARBA00037974"/>
    </source>
</evidence>
<keyword evidence="6" id="KW-0472">Membrane</keyword>
<dbReference type="InterPro" id="IPR051798">
    <property type="entry name" value="Class-II_PLP-Dep_Aminotrans"/>
</dbReference>
<sequence>MYDFSSVVNRRFGENALQDSKDISPNFSLKWNVGKDELPAWVADMDFKIAPEITQGLQELVNHGIFGYSVIPSEYYESIISWWERRYNLKMDKKSLIFACGVVPAIASIIRAKSKKGDKILIQPPVYHVFSRVIKENGRQIAENPLVYSDGKYSIDFADLDSKLRDSSTKIMLLCNPHNPSGNVWSADELREIGRLCHKHGVLVISDEIHCDITFGVRYTPFASVNATCRDISVSTFSPSKSFNVADLHTAFVMVDNESLRRELRHCFAVEYVNNPNAFGLKASILAYSKGEAWLDSLLQILQENRKIVSDFIASEIKELYVVPQDSTYLMWIDCSKITDNTDSFCESLRKNTGLYVSCGSQFGGNGAKFFRLNIATPKTTLMDILGRLKNGVRIYLDSKD</sequence>
<keyword evidence="9" id="KW-0808">Transferase</keyword>
<dbReference type="EC" id="4.4.1.13" evidence="2"/>
<dbReference type="GO" id="GO:0008483">
    <property type="term" value="F:transaminase activity"/>
    <property type="evidence" value="ECO:0007669"/>
    <property type="project" value="UniProtKB-KW"/>
</dbReference>
<dbReference type="InterPro" id="IPR015424">
    <property type="entry name" value="PyrdxlP-dep_Trfase"/>
</dbReference>
<reference evidence="8 11" key="4">
    <citation type="submission" date="2019-12" db="EMBL/GenBank/DDBJ databases">
        <title>Multi-Generational Helicobacter saguini Isolates.</title>
        <authorList>
            <person name="Mannion A."/>
            <person name="Shen Z."/>
            <person name="Fox J.G."/>
        </authorList>
    </citation>
    <scope>NUCLEOTIDE SEQUENCE [LARGE SCALE GENOMIC DNA]</scope>
    <source>
        <strain evidence="8">16-048</strain>
        <strain evidence="11">16-048 (F4)</strain>
    </source>
</reference>
<dbReference type="GO" id="GO:0047804">
    <property type="term" value="F:cysteine-S-conjugate beta-lyase activity"/>
    <property type="evidence" value="ECO:0007669"/>
    <property type="project" value="UniProtKB-EC"/>
</dbReference>
<evidence type="ECO:0000256" key="1">
    <source>
        <dbReference type="ARBA" id="ARBA00001933"/>
    </source>
</evidence>
<dbReference type="Proteomes" id="UP000477070">
    <property type="component" value="Unassembled WGS sequence"/>
</dbReference>
<evidence type="ECO:0000256" key="3">
    <source>
        <dbReference type="ARBA" id="ARBA00022898"/>
    </source>
</evidence>
<dbReference type="SUPFAM" id="SSF53383">
    <property type="entry name" value="PLP-dependent transferases"/>
    <property type="match status" value="1"/>
</dbReference>
<keyword evidence="6" id="KW-0812">Transmembrane</keyword>
<dbReference type="InterPro" id="IPR015421">
    <property type="entry name" value="PyrdxlP-dep_Trfase_major"/>
</dbReference>
<dbReference type="Gene3D" id="3.40.640.10">
    <property type="entry name" value="Type I PLP-dependent aspartate aminotransferase-like (Major domain)"/>
    <property type="match status" value="1"/>
</dbReference>
<evidence type="ECO:0000313" key="8">
    <source>
        <dbReference type="EMBL" id="MWV70067.1"/>
    </source>
</evidence>
<dbReference type="GO" id="GO:0030170">
    <property type="term" value="F:pyridoxal phosphate binding"/>
    <property type="evidence" value="ECO:0007669"/>
    <property type="project" value="InterPro"/>
</dbReference>
<evidence type="ECO:0000259" key="7">
    <source>
        <dbReference type="Pfam" id="PF00155"/>
    </source>
</evidence>
<dbReference type="Proteomes" id="UP000029714">
    <property type="component" value="Unassembled WGS sequence"/>
</dbReference>
<comment type="similarity">
    <text evidence="5">Belongs to the class-II pyridoxal-phosphate-dependent aminotransferase family. MalY/PatB cystathionine beta-lyase subfamily.</text>
</comment>
<keyword evidence="10" id="KW-1185">Reference proteome</keyword>
<evidence type="ECO:0000313" key="9">
    <source>
        <dbReference type="EMBL" id="TLD92016.1"/>
    </source>
</evidence>
<dbReference type="AlphaFoldDB" id="A0A347VXJ1"/>
<evidence type="ECO:0000313" key="11">
    <source>
        <dbReference type="Proteomes" id="UP000477070"/>
    </source>
</evidence>
<dbReference type="RefSeq" id="WP_081948392.1">
    <property type="nucleotide sequence ID" value="NZ_JRMP02000024.1"/>
</dbReference>
<dbReference type="InterPro" id="IPR015422">
    <property type="entry name" value="PyrdxlP-dep_Trfase_small"/>
</dbReference>
<dbReference type="PANTHER" id="PTHR43525">
    <property type="entry name" value="PROTEIN MALY"/>
    <property type="match status" value="1"/>
</dbReference>
<keyword evidence="4 8" id="KW-0456">Lyase</keyword>
<reference evidence="9 10" key="1">
    <citation type="journal article" date="2014" name="Genome Announc.">
        <title>Draft genome sequences of eight enterohepatic helicobacter species isolated from both laboratory and wild rodents.</title>
        <authorList>
            <person name="Sheh A."/>
            <person name="Shen Z."/>
            <person name="Fox J.G."/>
        </authorList>
    </citation>
    <scope>NUCLEOTIDE SEQUENCE [LARGE SCALE GENOMIC DNA]</scope>
    <source>
        <strain evidence="9 10">MIT 97-6194</strain>
    </source>
</reference>
<name>A0A347VXJ1_9HELI</name>
<keyword evidence="6" id="KW-1133">Transmembrane helix</keyword>
<dbReference type="OrthoDB" id="9803354at2"/>
<dbReference type="STRING" id="1548018.LS64_12845"/>
<evidence type="ECO:0000256" key="6">
    <source>
        <dbReference type="SAM" id="Phobius"/>
    </source>
</evidence>
<keyword evidence="9" id="KW-0032">Aminotransferase</keyword>
<accession>A0A347VXJ1</accession>
<dbReference type="EMBL" id="QBIU01000001">
    <property type="protein sequence ID" value="MWV70067.1"/>
    <property type="molecule type" value="Genomic_DNA"/>
</dbReference>
<dbReference type="EMBL" id="JRMP02000024">
    <property type="protein sequence ID" value="TLD92016.1"/>
    <property type="molecule type" value="Genomic_DNA"/>
</dbReference>
<gene>
    <name evidence="8" type="ORF">DCO61_08660</name>
    <name evidence="9" type="ORF">LS64_010930</name>
</gene>
<reference evidence="9" key="3">
    <citation type="submission" date="2018-04" db="EMBL/GenBank/DDBJ databases">
        <authorList>
            <person name="Sheh A."/>
            <person name="Shen Z."/>
            <person name="Mannion A.J."/>
            <person name="Fox J.G."/>
        </authorList>
    </citation>
    <scope>NUCLEOTIDE SEQUENCE</scope>
    <source>
        <strain evidence="9">MIT 97-6194</strain>
    </source>
</reference>
<evidence type="ECO:0000313" key="10">
    <source>
        <dbReference type="Proteomes" id="UP000029714"/>
    </source>
</evidence>
<reference evidence="9 10" key="2">
    <citation type="journal article" date="2016" name="Infect. Immun.">
        <title>Helicobacter saguini, a Novel Helicobacter Isolated from Cotton-Top Tamarins with Ulcerative Colitis, Has Proinflammatory Properties and Induces Typhlocolitis and Dysplasia in Gnotobiotic IL-10-/- Mice.</title>
        <authorList>
            <person name="Shen Z."/>
            <person name="Mannion A."/>
            <person name="Whary M.T."/>
            <person name="Muthupalani S."/>
            <person name="Sheh A."/>
            <person name="Feng Y."/>
            <person name="Gong G."/>
            <person name="Vandamme P."/>
            <person name="Holcombe H.R."/>
            <person name="Paster B.J."/>
            <person name="Fox J.G."/>
        </authorList>
    </citation>
    <scope>NUCLEOTIDE SEQUENCE [LARGE SCALE GENOMIC DNA]</scope>
    <source>
        <strain evidence="9 10">MIT 97-6194</strain>
    </source>
</reference>
<keyword evidence="3" id="KW-0663">Pyridoxal phosphate</keyword>
<organism evidence="9 10">
    <name type="scientific">Helicobacter saguini</name>
    <dbReference type="NCBI Taxonomy" id="1548018"/>
    <lineage>
        <taxon>Bacteria</taxon>
        <taxon>Pseudomonadati</taxon>
        <taxon>Campylobacterota</taxon>
        <taxon>Epsilonproteobacteria</taxon>
        <taxon>Campylobacterales</taxon>
        <taxon>Helicobacteraceae</taxon>
        <taxon>Helicobacter</taxon>
    </lineage>
</organism>
<comment type="cofactor">
    <cofactor evidence="1">
        <name>pyridoxal 5'-phosphate</name>
        <dbReference type="ChEBI" id="CHEBI:597326"/>
    </cofactor>
</comment>
<proteinExistence type="inferred from homology"/>
<feature type="domain" description="Aminotransferase class I/classII large" evidence="7">
    <location>
        <begin position="52"/>
        <end position="384"/>
    </location>
</feature>
<protein>
    <recommendedName>
        <fullName evidence="2">cysteine-S-conjugate beta-lyase</fullName>
        <ecNumber evidence="2">4.4.1.13</ecNumber>
    </recommendedName>
</protein>
<dbReference type="CDD" id="cd00609">
    <property type="entry name" value="AAT_like"/>
    <property type="match status" value="1"/>
</dbReference>
<evidence type="ECO:0000256" key="2">
    <source>
        <dbReference type="ARBA" id="ARBA00012224"/>
    </source>
</evidence>
<dbReference type="InterPro" id="IPR004839">
    <property type="entry name" value="Aminotransferase_I/II_large"/>
</dbReference>
<dbReference type="Pfam" id="PF00155">
    <property type="entry name" value="Aminotran_1_2"/>
    <property type="match status" value="1"/>
</dbReference>
<dbReference type="Gene3D" id="3.90.1150.10">
    <property type="entry name" value="Aspartate Aminotransferase, domain 1"/>
    <property type="match status" value="1"/>
</dbReference>
<comment type="caution">
    <text evidence="9">The sequence shown here is derived from an EMBL/GenBank/DDBJ whole genome shotgun (WGS) entry which is preliminary data.</text>
</comment>
<evidence type="ECO:0000256" key="4">
    <source>
        <dbReference type="ARBA" id="ARBA00023239"/>
    </source>
</evidence>
<feature type="transmembrane region" description="Helical" evidence="6">
    <location>
        <begin position="95"/>
        <end position="112"/>
    </location>
</feature>
<dbReference type="NCBIfam" id="TIGR04350">
    <property type="entry name" value="C_S_lyase_PatB"/>
    <property type="match status" value="1"/>
</dbReference>
<dbReference type="InterPro" id="IPR027619">
    <property type="entry name" value="C-S_lyase_PatB-like"/>
</dbReference>
<dbReference type="PANTHER" id="PTHR43525:SF1">
    <property type="entry name" value="PROTEIN MALY"/>
    <property type="match status" value="1"/>
</dbReference>